<dbReference type="PANTHER" id="PTHR13847:SF289">
    <property type="entry name" value="GLYCINE OXIDASE"/>
    <property type="match status" value="1"/>
</dbReference>
<evidence type="ECO:0000259" key="2">
    <source>
        <dbReference type="Pfam" id="PF01266"/>
    </source>
</evidence>
<dbReference type="SUPFAM" id="SSF54373">
    <property type="entry name" value="FAD-linked reductases, C-terminal domain"/>
    <property type="match status" value="1"/>
</dbReference>
<evidence type="ECO:0000313" key="3">
    <source>
        <dbReference type="EMBL" id="PQJ75037.1"/>
    </source>
</evidence>
<keyword evidence="4" id="KW-1185">Reference proteome</keyword>
<evidence type="ECO:0000313" key="4">
    <source>
        <dbReference type="Proteomes" id="UP000237608"/>
    </source>
</evidence>
<feature type="domain" description="FAD dependent oxidoreductase" evidence="2">
    <location>
        <begin position="4"/>
        <end position="394"/>
    </location>
</feature>
<dbReference type="SUPFAM" id="SSF51905">
    <property type="entry name" value="FAD/NAD(P)-binding domain"/>
    <property type="match status" value="1"/>
</dbReference>
<dbReference type="PANTHER" id="PTHR13847">
    <property type="entry name" value="SARCOSINE DEHYDROGENASE-RELATED"/>
    <property type="match status" value="1"/>
</dbReference>
<sequence length="414" mass="45893">MKHCIIIGGGIIGLCSAYYLQKEGHQVTVIDQSDFSSGASYVNAGYITPSHIISLAAPGIITKGIKWMFNPASPFYVKPRFDLDFFKWAIAFKKSATATKVASSIPVLKDMNLISRTLYEEMQTSKDFDFFYEHKGLMMFYKTDKAGEEEWNVGKKAIELGLKVENLSKEEVQKIEKNIDLNIKGAVYYHSDAHMTPNEFMPQLKSYLLKNGVSILENQTIEELQISGDKISAVKTKNQEFKADEFVIAAGSWTQELVKKLGISIPIQAGKGYRINVERTTNISIPAILMEAKVAVTPMNGFTRFAGTMEIGGINHTINPVRVNAIANAAENYYNDLKIYQEEKATAQCGLRPCSPDGLPFIGRISSVKNATIASGHAMMGWSLGPVTGKLVSEIIDNKKTSLDIQPFSVERKF</sequence>
<accession>A0A2S7WBT2</accession>
<comment type="caution">
    <text evidence="3">The sequence shown here is derived from an EMBL/GenBank/DDBJ whole genome shotgun (WGS) entry which is preliminary data.</text>
</comment>
<dbReference type="Gene3D" id="3.30.9.10">
    <property type="entry name" value="D-Amino Acid Oxidase, subunit A, domain 2"/>
    <property type="match status" value="1"/>
</dbReference>
<dbReference type="Proteomes" id="UP000237608">
    <property type="component" value="Unassembled WGS sequence"/>
</dbReference>
<evidence type="ECO:0000256" key="1">
    <source>
        <dbReference type="ARBA" id="ARBA00023002"/>
    </source>
</evidence>
<dbReference type="GO" id="GO:0016491">
    <property type="term" value="F:oxidoreductase activity"/>
    <property type="evidence" value="ECO:0007669"/>
    <property type="project" value="UniProtKB-KW"/>
</dbReference>
<dbReference type="OrthoDB" id="9794226at2"/>
<dbReference type="EMBL" id="MSCL01000001">
    <property type="protein sequence ID" value="PQJ75037.1"/>
    <property type="molecule type" value="Genomic_DNA"/>
</dbReference>
<dbReference type="Pfam" id="PF01266">
    <property type="entry name" value="DAO"/>
    <property type="match status" value="1"/>
</dbReference>
<keyword evidence="1" id="KW-0560">Oxidoreductase</keyword>
<dbReference type="RefSeq" id="WP_105046178.1">
    <property type="nucleotide sequence ID" value="NZ_CP150662.1"/>
</dbReference>
<dbReference type="Gene3D" id="3.50.50.60">
    <property type="entry name" value="FAD/NAD(P)-binding domain"/>
    <property type="match status" value="2"/>
</dbReference>
<proteinExistence type="predicted"/>
<dbReference type="GO" id="GO:0005737">
    <property type="term" value="C:cytoplasm"/>
    <property type="evidence" value="ECO:0007669"/>
    <property type="project" value="TreeGrafter"/>
</dbReference>
<organism evidence="3 4">
    <name type="scientific">Polaribacter gangjinensis</name>
    <dbReference type="NCBI Taxonomy" id="574710"/>
    <lineage>
        <taxon>Bacteria</taxon>
        <taxon>Pseudomonadati</taxon>
        <taxon>Bacteroidota</taxon>
        <taxon>Flavobacteriia</taxon>
        <taxon>Flavobacteriales</taxon>
        <taxon>Flavobacteriaceae</taxon>
    </lineage>
</organism>
<dbReference type="InterPro" id="IPR006076">
    <property type="entry name" value="FAD-dep_OxRdtase"/>
</dbReference>
<name>A0A2S7WBT2_9FLAO</name>
<dbReference type="InterPro" id="IPR036188">
    <property type="entry name" value="FAD/NAD-bd_sf"/>
</dbReference>
<reference evidence="3 4" key="1">
    <citation type="submission" date="2016-12" db="EMBL/GenBank/DDBJ databases">
        <title>Trade-off between light-utilization and light-protection in marine flavobacteria.</title>
        <authorList>
            <person name="Kumagai Y."/>
            <person name="Yoshizawa S."/>
            <person name="Kogure K."/>
            <person name="Iwasaki W."/>
        </authorList>
    </citation>
    <scope>NUCLEOTIDE SEQUENCE [LARGE SCALE GENOMIC DNA]</scope>
    <source>
        <strain evidence="3 4">KCTC 22729</strain>
    </source>
</reference>
<protein>
    <submittedName>
        <fullName evidence="3">Amino acid dehydrogenase</fullName>
    </submittedName>
</protein>
<dbReference type="AlphaFoldDB" id="A0A2S7WBT2"/>
<gene>
    <name evidence="3" type="ORF">BTO13_07145</name>
</gene>